<dbReference type="PANTHER" id="PTHR48482:SF3">
    <property type="entry name" value="INTERLEUKIN-19"/>
    <property type="match status" value="1"/>
</dbReference>
<dbReference type="GO" id="GO:0005615">
    <property type="term" value="C:extracellular space"/>
    <property type="evidence" value="ECO:0000318"/>
    <property type="project" value="GO_Central"/>
</dbReference>
<feature type="disulfide bond" evidence="6">
    <location>
        <begin position="108"/>
        <end position="159"/>
    </location>
</feature>
<evidence type="ECO:0000256" key="5">
    <source>
        <dbReference type="ARBA" id="ARBA00022729"/>
    </source>
</evidence>
<dbReference type="InterPro" id="IPR020443">
    <property type="entry name" value="IL-10/19/20/24/26"/>
</dbReference>
<dbReference type="Ensembl" id="ENSOANT00000063595.1">
    <property type="protein sequence ID" value="ENSOANP00000038484.1"/>
    <property type="gene ID" value="ENSOANG00000038674.1"/>
</dbReference>
<accession>A0A6I8NBR2</accession>
<dbReference type="CTD" id="29949"/>
<reference evidence="8" key="2">
    <citation type="submission" date="2025-08" db="UniProtKB">
        <authorList>
            <consortium name="Ensembl"/>
        </authorList>
    </citation>
    <scope>IDENTIFICATION</scope>
    <source>
        <strain evidence="8">Glennie</strain>
    </source>
</reference>
<dbReference type="GeneID" id="100091362"/>
<protein>
    <recommendedName>
        <fullName evidence="7">Interleukin family protein</fullName>
    </recommendedName>
</protein>
<comment type="similarity">
    <text evidence="2 7">Belongs to the IL-10 family.</text>
</comment>
<dbReference type="RefSeq" id="XP_028925296.1">
    <property type="nucleotide sequence ID" value="XM_029069463.2"/>
</dbReference>
<dbReference type="InterPro" id="IPR020444">
    <property type="entry name" value="IL-24"/>
</dbReference>
<dbReference type="OMA" id="FLYMQKA"/>
<reference evidence="8 9" key="1">
    <citation type="journal article" date="2008" name="Nature">
        <title>Genome analysis of the platypus reveals unique signatures of evolution.</title>
        <authorList>
            <person name="Warren W.C."/>
            <person name="Hillier L.W."/>
            <person name="Marshall Graves J.A."/>
            <person name="Birney E."/>
            <person name="Ponting C.P."/>
            <person name="Grutzner F."/>
            <person name="Belov K."/>
            <person name="Miller W."/>
            <person name="Clarke L."/>
            <person name="Chinwalla A.T."/>
            <person name="Yang S.P."/>
            <person name="Heger A."/>
            <person name="Locke D.P."/>
            <person name="Miethke P."/>
            <person name="Waters P.D."/>
            <person name="Veyrunes F."/>
            <person name="Fulton L."/>
            <person name="Fulton B."/>
            <person name="Graves T."/>
            <person name="Wallis J."/>
            <person name="Puente X.S."/>
            <person name="Lopez-Otin C."/>
            <person name="Ordonez G.R."/>
            <person name="Eichler E.E."/>
            <person name="Chen L."/>
            <person name="Cheng Z."/>
            <person name="Deakin J.E."/>
            <person name="Alsop A."/>
            <person name="Thompson K."/>
            <person name="Kirby P."/>
            <person name="Papenfuss A.T."/>
            <person name="Wakefield M.J."/>
            <person name="Olender T."/>
            <person name="Lancet D."/>
            <person name="Huttley G.A."/>
            <person name="Smit A.F."/>
            <person name="Pask A."/>
            <person name="Temple-Smith P."/>
            <person name="Batzer M.A."/>
            <person name="Walker J.A."/>
            <person name="Konkel M.K."/>
            <person name="Harris R.S."/>
            <person name="Whittington C.M."/>
            <person name="Wong E.S."/>
            <person name="Gemmell N.J."/>
            <person name="Buschiazzo E."/>
            <person name="Vargas Jentzsch I.M."/>
            <person name="Merkel A."/>
            <person name="Schmitz J."/>
            <person name="Zemann A."/>
            <person name="Churakov G."/>
            <person name="Kriegs J.O."/>
            <person name="Brosius J."/>
            <person name="Murchison E.P."/>
            <person name="Sachidanandam R."/>
            <person name="Smith C."/>
            <person name="Hannon G.J."/>
            <person name="Tsend-Ayush E."/>
            <person name="McMillan D."/>
            <person name="Attenborough R."/>
            <person name="Rens W."/>
            <person name="Ferguson-Smith M."/>
            <person name="Lefevre C.M."/>
            <person name="Sharp J.A."/>
            <person name="Nicholas K.R."/>
            <person name="Ray D.A."/>
            <person name="Kube M."/>
            <person name="Reinhardt R."/>
            <person name="Pringle T.H."/>
            <person name="Taylor J."/>
            <person name="Jones R.C."/>
            <person name="Nixon B."/>
            <person name="Dacheux J.L."/>
            <person name="Niwa H."/>
            <person name="Sekita Y."/>
            <person name="Huang X."/>
            <person name="Stark A."/>
            <person name="Kheradpour P."/>
            <person name="Kellis M."/>
            <person name="Flicek P."/>
            <person name="Chen Y."/>
            <person name="Webber C."/>
            <person name="Hardison R."/>
            <person name="Nelson J."/>
            <person name="Hallsworth-Pepin K."/>
            <person name="Delehaunty K."/>
            <person name="Markovic C."/>
            <person name="Minx P."/>
            <person name="Feng Y."/>
            <person name="Kremitzki C."/>
            <person name="Mitreva M."/>
            <person name="Glasscock J."/>
            <person name="Wylie T."/>
            <person name="Wohldmann P."/>
            <person name="Thiru P."/>
            <person name="Nhan M.N."/>
            <person name="Pohl C.S."/>
            <person name="Smith S.M."/>
            <person name="Hou S."/>
            <person name="Nefedov M."/>
            <person name="de Jong P.J."/>
            <person name="Renfree M.B."/>
            <person name="Mardis E.R."/>
            <person name="Wilson R.K."/>
        </authorList>
    </citation>
    <scope>NUCLEOTIDE SEQUENCE [LARGE SCALE GENOMIC DNA]</scope>
    <source>
        <strain evidence="8 9">Glennie</strain>
    </source>
</reference>
<evidence type="ECO:0000256" key="4">
    <source>
        <dbReference type="ARBA" id="ARBA00022525"/>
    </source>
</evidence>
<dbReference type="PANTHER" id="PTHR48482">
    <property type="entry name" value="INTERLEUKIN-19-RELATED"/>
    <property type="match status" value="1"/>
</dbReference>
<sequence length="201" mass="22940">MGVDAEGISFFSNRSPFWTLALGSCREMKVQGGSLYLLSAVVFLCSAPGRGLRRVHFGECMIAMNMHEIRDNFQAIKSAIQAKDVFRNSTILSKSESLHNIKPSEKCCLAKHLLQFYVEKVFKHYKEGEDPTIRRRVSSIANSFFSIKESLRQCKSCHCKKETTHKYQLVLTNYEQLEVKAAAIKSLGELDILLSWMDKRH</sequence>
<dbReference type="InParanoid" id="A0A6I8NBR2"/>
<keyword evidence="4 7" id="KW-0964">Secreted</keyword>
<keyword evidence="9" id="KW-1185">Reference proteome</keyword>
<dbReference type="PRINTS" id="PR01937">
    <property type="entry name" value="INTRLEUKIN24"/>
</dbReference>
<feature type="disulfide bond" evidence="6">
    <location>
        <begin position="107"/>
        <end position="157"/>
    </location>
</feature>
<evidence type="ECO:0000256" key="6">
    <source>
        <dbReference type="PIRSR" id="PIRSR620443-51"/>
    </source>
</evidence>
<dbReference type="SUPFAM" id="SSF47266">
    <property type="entry name" value="4-helical cytokines"/>
    <property type="match status" value="1"/>
</dbReference>
<dbReference type="KEGG" id="oaa:100091362"/>
<dbReference type="GO" id="GO:0005125">
    <property type="term" value="F:cytokine activity"/>
    <property type="evidence" value="ECO:0000318"/>
    <property type="project" value="GO_Central"/>
</dbReference>
<evidence type="ECO:0000256" key="7">
    <source>
        <dbReference type="RuleBase" id="RU368043"/>
    </source>
</evidence>
<dbReference type="AlphaFoldDB" id="A0A6I8NBR2"/>
<evidence type="ECO:0000256" key="1">
    <source>
        <dbReference type="ARBA" id="ARBA00004613"/>
    </source>
</evidence>
<dbReference type="Proteomes" id="UP000002279">
    <property type="component" value="Chromosome 7"/>
</dbReference>
<gene>
    <name evidence="8" type="primary">IL19</name>
</gene>
<proteinExistence type="inferred from homology"/>
<comment type="function">
    <text evidence="7">Immune regulatory cytokine.</text>
</comment>
<dbReference type="Bgee" id="ENSOANG00000038674">
    <property type="expression patterns" value="Expressed in endometrium and 1 other cell type or tissue"/>
</dbReference>
<evidence type="ECO:0000256" key="3">
    <source>
        <dbReference type="ARBA" id="ARBA00022514"/>
    </source>
</evidence>
<keyword evidence="5" id="KW-0732">Signal</keyword>
<dbReference type="GeneTree" id="ENSGT00950000183124"/>
<dbReference type="FunCoup" id="A0A6I8NBR2">
    <property type="interactions" value="395"/>
</dbReference>
<organism evidence="8 9">
    <name type="scientific">Ornithorhynchus anatinus</name>
    <name type="common">Duckbill platypus</name>
    <dbReference type="NCBI Taxonomy" id="9258"/>
    <lineage>
        <taxon>Eukaryota</taxon>
        <taxon>Metazoa</taxon>
        <taxon>Chordata</taxon>
        <taxon>Craniata</taxon>
        <taxon>Vertebrata</taxon>
        <taxon>Euteleostomi</taxon>
        <taxon>Mammalia</taxon>
        <taxon>Monotremata</taxon>
        <taxon>Ornithorhynchidae</taxon>
        <taxon>Ornithorhynchus</taxon>
    </lineage>
</organism>
<dbReference type="Gene3D" id="1.20.1250.10">
    <property type="match status" value="1"/>
</dbReference>
<keyword evidence="3 7" id="KW-0202">Cytokine</keyword>
<name>A0A6I8NBR2_ORNAN</name>
<reference evidence="8" key="3">
    <citation type="submission" date="2025-09" db="UniProtKB">
        <authorList>
            <consortium name="Ensembl"/>
        </authorList>
    </citation>
    <scope>IDENTIFICATION</scope>
    <source>
        <strain evidence="8">Glennie</strain>
    </source>
</reference>
<dbReference type="OrthoDB" id="9938154at2759"/>
<feature type="disulfide bond" evidence="6">
    <location>
        <begin position="60"/>
        <end position="154"/>
    </location>
</feature>
<keyword evidence="6" id="KW-1015">Disulfide bond</keyword>
<evidence type="ECO:0000256" key="2">
    <source>
        <dbReference type="ARBA" id="ARBA00008813"/>
    </source>
</evidence>
<dbReference type="Pfam" id="PF00726">
    <property type="entry name" value="IL10"/>
    <property type="match status" value="1"/>
</dbReference>
<evidence type="ECO:0000313" key="9">
    <source>
        <dbReference type="Proteomes" id="UP000002279"/>
    </source>
</evidence>
<dbReference type="InterPro" id="IPR009079">
    <property type="entry name" value="4_helix_cytokine-like_core"/>
</dbReference>
<evidence type="ECO:0000313" key="8">
    <source>
        <dbReference type="Ensembl" id="ENSOANP00000038484.1"/>
    </source>
</evidence>
<comment type="subcellular location">
    <subcellularLocation>
        <location evidence="1 7">Secreted</location>
    </subcellularLocation>
</comment>
<dbReference type="GO" id="GO:0006955">
    <property type="term" value="P:immune response"/>
    <property type="evidence" value="ECO:0000318"/>
    <property type="project" value="GO_Central"/>
</dbReference>